<dbReference type="PANTHER" id="PTHR39555:SF1">
    <property type="entry name" value="TYPE IV PILUS INNER MEMBRANE COMPONENT PILO"/>
    <property type="match status" value="1"/>
</dbReference>
<keyword evidence="2" id="KW-0812">Transmembrane</keyword>
<keyword evidence="2" id="KW-1133">Transmembrane helix</keyword>
<keyword evidence="1" id="KW-0175">Coiled coil</keyword>
<evidence type="ECO:0000256" key="1">
    <source>
        <dbReference type="SAM" id="Coils"/>
    </source>
</evidence>
<evidence type="ECO:0000256" key="2">
    <source>
        <dbReference type="SAM" id="Phobius"/>
    </source>
</evidence>
<organism evidence="3 4">
    <name type="scientific">Candidatus Scalindua brodae</name>
    <dbReference type="NCBI Taxonomy" id="237368"/>
    <lineage>
        <taxon>Bacteria</taxon>
        <taxon>Pseudomonadati</taxon>
        <taxon>Planctomycetota</taxon>
        <taxon>Candidatus Brocadiia</taxon>
        <taxon>Candidatus Brocadiales</taxon>
        <taxon>Candidatus Scalinduaceae</taxon>
        <taxon>Candidatus Scalindua</taxon>
    </lineage>
</organism>
<name>A0A0B0ELN1_9BACT</name>
<proteinExistence type="predicted"/>
<comment type="caution">
    <text evidence="3">The sequence shown here is derived from an EMBL/GenBank/DDBJ whole genome shotgun (WGS) entry which is preliminary data.</text>
</comment>
<dbReference type="Proteomes" id="UP000030652">
    <property type="component" value="Unassembled WGS sequence"/>
</dbReference>
<gene>
    <name evidence="3" type="ORF">SCABRO_00272</name>
</gene>
<dbReference type="PANTHER" id="PTHR39555">
    <property type="entry name" value="FIMBRIAL ASSEMBLY PROTEIN PILO-LIKE PROTEIN-RELATED"/>
    <property type="match status" value="1"/>
</dbReference>
<accession>A0A0B0ELN1</accession>
<sequence>MISKLDKKQRIMMGIIGAIALSAGFYMLYYEPTQKKIIEIRKDIEAKDSEIRNAKIQVAIFKPLKEQVAKLEEQLDSLKAKLATSGEIISLVKTIEDEAKRLDLKVINMYSTVHEPPPAEISGTGKEAEKPSEVQAPAFTRTVLDLSLRGKYDKLEAFMETIQHLETFLVVERLDISGGEKKYPRLTSNMKINMYSKKGDVNNAIVK</sequence>
<evidence type="ECO:0000313" key="3">
    <source>
        <dbReference type="EMBL" id="KHE93952.1"/>
    </source>
</evidence>
<keyword evidence="2" id="KW-0472">Membrane</keyword>
<feature type="transmembrane region" description="Helical" evidence="2">
    <location>
        <begin position="12"/>
        <end position="30"/>
    </location>
</feature>
<feature type="coiled-coil region" evidence="1">
    <location>
        <begin position="37"/>
        <end position="88"/>
    </location>
</feature>
<dbReference type="InterPro" id="IPR014717">
    <property type="entry name" value="Transl_elong_EF1B/ribsomal_bS6"/>
</dbReference>
<protein>
    <submittedName>
        <fullName evidence="3">Pilus assembly protein, PilO</fullName>
    </submittedName>
</protein>
<reference evidence="3 4" key="1">
    <citation type="submission" date="2014-10" db="EMBL/GenBank/DDBJ databases">
        <title>Draft genome of anammox bacterium scalindua brodae, obtained using differential coverage binning of sequence data from two enrichment reactors.</title>
        <authorList>
            <person name="Speth D.R."/>
            <person name="Russ L."/>
            <person name="Kartal B."/>
            <person name="Op den Camp H.J."/>
            <person name="Dutilh B.E."/>
            <person name="Jetten M.S."/>
        </authorList>
    </citation>
    <scope>NUCLEOTIDE SEQUENCE [LARGE SCALE GENOMIC DNA]</scope>
    <source>
        <strain evidence="3">RU1</strain>
    </source>
</reference>
<dbReference type="AlphaFoldDB" id="A0A0B0ELN1"/>
<evidence type="ECO:0000313" key="4">
    <source>
        <dbReference type="Proteomes" id="UP000030652"/>
    </source>
</evidence>
<dbReference type="Gene3D" id="3.30.70.60">
    <property type="match status" value="1"/>
</dbReference>
<dbReference type="EMBL" id="JRYO01000025">
    <property type="protein sequence ID" value="KHE93952.1"/>
    <property type="molecule type" value="Genomic_DNA"/>
</dbReference>